<dbReference type="Pfam" id="PF01364">
    <property type="entry name" value="Peptidase_C25"/>
    <property type="match status" value="1"/>
</dbReference>
<dbReference type="InterPro" id="IPR001769">
    <property type="entry name" value="Gingipain"/>
</dbReference>
<dbReference type="AlphaFoldDB" id="A0A518IXA3"/>
<name>A0A518IXA3_9BACT</name>
<protein>
    <submittedName>
        <fullName evidence="4">Peptidase family C25</fullName>
    </submittedName>
</protein>
<dbReference type="InterPro" id="IPR029031">
    <property type="entry name" value="Gingipain_N_sf"/>
</dbReference>
<dbReference type="SUPFAM" id="SSF52129">
    <property type="entry name" value="Caspase-like"/>
    <property type="match status" value="1"/>
</dbReference>
<dbReference type="Gene3D" id="3.40.50.10390">
    <property type="entry name" value="Gingipain r, domain 1"/>
    <property type="match status" value="1"/>
</dbReference>
<dbReference type="InterPro" id="IPR029030">
    <property type="entry name" value="Caspase-like_dom_sf"/>
</dbReference>
<dbReference type="Gene3D" id="3.40.50.1460">
    <property type="match status" value="1"/>
</dbReference>
<dbReference type="GO" id="GO:0008234">
    <property type="term" value="F:cysteine-type peptidase activity"/>
    <property type="evidence" value="ECO:0007669"/>
    <property type="project" value="InterPro"/>
</dbReference>
<dbReference type="RefSeq" id="WP_145287378.1">
    <property type="nucleotide sequence ID" value="NZ_CP036318.1"/>
</dbReference>
<evidence type="ECO:0000313" key="4">
    <source>
        <dbReference type="EMBL" id="QDV57722.1"/>
    </source>
</evidence>
<organism evidence="4 5">
    <name type="scientific">Rosistilla oblonga</name>
    <dbReference type="NCBI Taxonomy" id="2527990"/>
    <lineage>
        <taxon>Bacteria</taxon>
        <taxon>Pseudomonadati</taxon>
        <taxon>Planctomycetota</taxon>
        <taxon>Planctomycetia</taxon>
        <taxon>Pirellulales</taxon>
        <taxon>Pirellulaceae</taxon>
        <taxon>Rosistilla</taxon>
    </lineage>
</organism>
<evidence type="ECO:0000313" key="5">
    <source>
        <dbReference type="Proteomes" id="UP000316770"/>
    </source>
</evidence>
<dbReference type="GO" id="GO:0006508">
    <property type="term" value="P:proteolysis"/>
    <property type="evidence" value="ECO:0007669"/>
    <property type="project" value="InterPro"/>
</dbReference>
<feature type="chain" id="PRO_5021810018" evidence="2">
    <location>
        <begin position="21"/>
        <end position="532"/>
    </location>
</feature>
<evidence type="ECO:0000256" key="2">
    <source>
        <dbReference type="SAM" id="SignalP"/>
    </source>
</evidence>
<proteinExistence type="predicted"/>
<reference evidence="4 5" key="1">
    <citation type="submission" date="2019-02" db="EMBL/GenBank/DDBJ databases">
        <title>Deep-cultivation of Planctomycetes and their phenomic and genomic characterization uncovers novel biology.</title>
        <authorList>
            <person name="Wiegand S."/>
            <person name="Jogler M."/>
            <person name="Boedeker C."/>
            <person name="Pinto D."/>
            <person name="Vollmers J."/>
            <person name="Rivas-Marin E."/>
            <person name="Kohn T."/>
            <person name="Peeters S.H."/>
            <person name="Heuer A."/>
            <person name="Rast P."/>
            <person name="Oberbeckmann S."/>
            <person name="Bunk B."/>
            <person name="Jeske O."/>
            <person name="Meyerdierks A."/>
            <person name="Storesund J.E."/>
            <person name="Kallscheuer N."/>
            <person name="Luecker S."/>
            <person name="Lage O.M."/>
            <person name="Pohl T."/>
            <person name="Merkel B.J."/>
            <person name="Hornburger P."/>
            <person name="Mueller R.-W."/>
            <person name="Bruemmer F."/>
            <person name="Labrenz M."/>
            <person name="Spormann A.M."/>
            <person name="Op den Camp H."/>
            <person name="Overmann J."/>
            <person name="Amann R."/>
            <person name="Jetten M.S.M."/>
            <person name="Mascher T."/>
            <person name="Medema M.H."/>
            <person name="Devos D.P."/>
            <person name="Kaster A.-K."/>
            <person name="Ovreas L."/>
            <person name="Rohde M."/>
            <person name="Galperin M.Y."/>
            <person name="Jogler C."/>
        </authorList>
    </citation>
    <scope>NUCLEOTIDE SEQUENCE [LARGE SCALE GENOMIC DNA]</scope>
    <source>
        <strain evidence="4 5">Mal33</strain>
    </source>
</reference>
<feature type="signal peptide" evidence="2">
    <location>
        <begin position="1"/>
        <end position="20"/>
    </location>
</feature>
<evidence type="ECO:0000256" key="1">
    <source>
        <dbReference type="ARBA" id="ARBA00022729"/>
    </source>
</evidence>
<sequence precursor="true">MLLRTLLGLLALTLVSTATARDVLVVCATDLRPAIAPWVEYRQSQGISVHVLDSKPMAGDLVADLQAAVATSNIRPEAIVIFGDCRIQGPRWPVDPRQHVPTHHLPSPVAASLGSLPTLATDSPYGDLDGDGAMDVPVGRIPAARPDQIAAFVDRLKRYEASRQYGPWRHQVDLCAGVGGFGLLIDAAMESVVRGILTSQLPASMQTRVTYASPTSPFFPGAKNFCRTVIDGFNGGGLFWVYAGHGHVTQLDRVPATAAGTPILDATTVGQLKRPAERSPIALLLACYTGAFDAKDDCLAEQMLLEPGGPIAVFAGSRMTLPYGNAIIATSMIQSWFESQPDTLGEVWLETVQRATRDPAQADAAAPSMLDAMATMISPTSDRLPQERSEHTQLYNLLGDPLMQLAHPESVSLECPVSASPGSQITVKGTAPHGGKLTLELHRRGEPSRDTLRDLSEADRHRAASDSLLERTVCEVEPGEFAVELALPATLTKSSLVLARIESADRYSLGTDRILIDLPKRQTPAAQAAATR</sequence>
<gene>
    <name evidence="4" type="ORF">Mal33_37350</name>
</gene>
<dbReference type="EMBL" id="CP036318">
    <property type="protein sequence ID" value="QDV57722.1"/>
    <property type="molecule type" value="Genomic_DNA"/>
</dbReference>
<dbReference type="Proteomes" id="UP000316770">
    <property type="component" value="Chromosome"/>
</dbReference>
<keyword evidence="5" id="KW-1185">Reference proteome</keyword>
<keyword evidence="1 2" id="KW-0732">Signal</keyword>
<accession>A0A518IXA3</accession>
<evidence type="ECO:0000259" key="3">
    <source>
        <dbReference type="Pfam" id="PF01364"/>
    </source>
</evidence>
<feature type="domain" description="Gingipain" evidence="3">
    <location>
        <begin position="24"/>
        <end position="405"/>
    </location>
</feature>